<evidence type="ECO:0000259" key="2">
    <source>
        <dbReference type="Pfam" id="PF20789"/>
    </source>
</evidence>
<proteinExistence type="predicted"/>
<dbReference type="InterPro" id="IPR052389">
    <property type="entry name" value="Sec_Metab_Biosynth-Assoc"/>
</dbReference>
<dbReference type="SUPFAM" id="SSF54637">
    <property type="entry name" value="Thioesterase/thiol ester dehydrase-isomerase"/>
    <property type="match status" value="2"/>
</dbReference>
<organism evidence="3 4">
    <name type="scientific">Paractinoplanes aksuensis</name>
    <dbReference type="NCBI Taxonomy" id="2939490"/>
    <lineage>
        <taxon>Bacteria</taxon>
        <taxon>Bacillati</taxon>
        <taxon>Actinomycetota</taxon>
        <taxon>Actinomycetes</taxon>
        <taxon>Micromonosporales</taxon>
        <taxon>Micromonosporaceae</taxon>
        <taxon>Paractinoplanes</taxon>
    </lineage>
</organism>
<dbReference type="InterPro" id="IPR049449">
    <property type="entry name" value="TesB_ACOT8-like_N"/>
</dbReference>
<dbReference type="Proteomes" id="UP001523369">
    <property type="component" value="Unassembled WGS sequence"/>
</dbReference>
<dbReference type="Pfam" id="PF20789">
    <property type="entry name" value="4HBT_3C"/>
    <property type="match status" value="1"/>
</dbReference>
<accession>A0ABT1DHX5</accession>
<evidence type="ECO:0000313" key="4">
    <source>
        <dbReference type="Proteomes" id="UP001523369"/>
    </source>
</evidence>
<protein>
    <submittedName>
        <fullName evidence="3">Thioesterase family protein</fullName>
    </submittedName>
</protein>
<comment type="caution">
    <text evidence="3">The sequence shown here is derived from an EMBL/GenBank/DDBJ whole genome shotgun (WGS) entry which is preliminary data.</text>
</comment>
<dbReference type="Pfam" id="PF13622">
    <property type="entry name" value="4HBT_3"/>
    <property type="match status" value="1"/>
</dbReference>
<feature type="domain" description="Acyl-CoA thioesterase-like C-terminal" evidence="2">
    <location>
        <begin position="129"/>
        <end position="258"/>
    </location>
</feature>
<gene>
    <name evidence="3" type="ORF">M1L60_03560</name>
</gene>
<dbReference type="InterPro" id="IPR049450">
    <property type="entry name" value="ACOT8-like_C"/>
</dbReference>
<name>A0ABT1DHX5_9ACTN</name>
<dbReference type="PANTHER" id="PTHR38110:SF1">
    <property type="entry name" value="THIOESTERASE DOMAIN-CONTAINING PROTEIN"/>
    <property type="match status" value="1"/>
</dbReference>
<dbReference type="InterPro" id="IPR029069">
    <property type="entry name" value="HotDog_dom_sf"/>
</dbReference>
<dbReference type="Gene3D" id="2.40.160.210">
    <property type="entry name" value="Acyl-CoA thioesterase, double hotdog domain"/>
    <property type="match status" value="1"/>
</dbReference>
<dbReference type="CDD" id="cd03443">
    <property type="entry name" value="PaaI_thioesterase"/>
    <property type="match status" value="1"/>
</dbReference>
<evidence type="ECO:0000313" key="3">
    <source>
        <dbReference type="EMBL" id="MCO8269665.1"/>
    </source>
</evidence>
<evidence type="ECO:0000259" key="1">
    <source>
        <dbReference type="Pfam" id="PF13622"/>
    </source>
</evidence>
<dbReference type="PANTHER" id="PTHR38110">
    <property type="entry name" value="CHROMOSOME 23, WHOLE GENOME SHOTGUN SEQUENCE"/>
    <property type="match status" value="1"/>
</dbReference>
<reference evidence="3 4" key="1">
    <citation type="submission" date="2022-06" db="EMBL/GenBank/DDBJ databases">
        <title>New Species of the Genus Actinoplanes, ActinopZanes ferrugineus.</title>
        <authorList>
            <person name="Ding P."/>
        </authorList>
    </citation>
    <scope>NUCLEOTIDE SEQUENCE [LARGE SCALE GENOMIC DNA]</scope>
    <source>
        <strain evidence="3 4">TRM88003</strain>
    </source>
</reference>
<dbReference type="InterPro" id="IPR042171">
    <property type="entry name" value="Acyl-CoA_hotdog"/>
</dbReference>
<dbReference type="RefSeq" id="WP_253235798.1">
    <property type="nucleotide sequence ID" value="NZ_JAMYJR010000002.1"/>
</dbReference>
<sequence>MTSFREATAVDQNLRAELDAQWAVGDKLHGGYLMAVIGRAVAATAPLPHLVAMTTTFLRPPSPGPAQVEVETLRAGRTAGQYRARLVQDGQPCAEALVTQGALDAAEPFWRRDKAPDLPAEEDCFRLPATAPGQPFPVPLLDLVEHRLDPAVLGFAAGEPSPVGRVAGWLRLADGADWDPLSLLIATDPAPPVSLTLGITGWAPALTLTAYVRRLPAPGPVRVVMHASEITSGRMDETVDVWDSGDNLVAQGIQLAAVRVQGSGTT</sequence>
<keyword evidence="4" id="KW-1185">Reference proteome</keyword>
<dbReference type="EMBL" id="JAMYJR010000002">
    <property type="protein sequence ID" value="MCO8269665.1"/>
    <property type="molecule type" value="Genomic_DNA"/>
</dbReference>
<feature type="domain" description="Acyl-CoA thioesterase-like N-terminal HotDog" evidence="1">
    <location>
        <begin position="19"/>
        <end position="100"/>
    </location>
</feature>